<comment type="caution">
    <text evidence="3">The sequence shown here is derived from an EMBL/GenBank/DDBJ whole genome shotgun (WGS) entry which is preliminary data.</text>
</comment>
<dbReference type="Proteomes" id="UP001580346">
    <property type="component" value="Unassembled WGS sequence"/>
</dbReference>
<sequence>MSEGSGKRGPKAYKVFDHVKEKVEDLFKQSGIEYEGDFLEHMASIYEMQQLKSGVGAGYQKQISTLEYHTKSVVDMFVSLIQTEAADRLQIAEDYEGKLGDRAAEIMAQQDEITRLNQALLGATEIINKQEKEIAETRQLVEALQKSSSKDEQILTENKERIERLSKMLSDTTNRVNQAVALEQRFTELTELTERQAREIAEAEAVYEERLQNAAERAEIAQEKALAAAERKHTAEIRALLDEASELRKQLHAQHLLTAEQRQQIEAQKPKAERGKPKGEEQGDTK</sequence>
<keyword evidence="1" id="KW-0175">Coiled coil</keyword>
<feature type="coiled-coil region" evidence="1">
    <location>
        <begin position="204"/>
        <end position="250"/>
    </location>
</feature>
<feature type="compositionally biased region" description="Basic and acidic residues" evidence="2">
    <location>
        <begin position="268"/>
        <end position="286"/>
    </location>
</feature>
<feature type="coiled-coil region" evidence="1">
    <location>
        <begin position="113"/>
        <end position="175"/>
    </location>
</feature>
<gene>
    <name evidence="3" type="ORF">ACE41H_21565</name>
</gene>
<name>A0ABV5B1Q8_9BACL</name>
<protein>
    <submittedName>
        <fullName evidence="3">Uncharacterized protein</fullName>
    </submittedName>
</protein>
<organism evidence="3 4">
    <name type="scientific">Paenibacillus enshidis</name>
    <dbReference type="NCBI Taxonomy" id="1458439"/>
    <lineage>
        <taxon>Bacteria</taxon>
        <taxon>Bacillati</taxon>
        <taxon>Bacillota</taxon>
        <taxon>Bacilli</taxon>
        <taxon>Bacillales</taxon>
        <taxon>Paenibacillaceae</taxon>
        <taxon>Paenibacillus</taxon>
    </lineage>
</organism>
<evidence type="ECO:0000256" key="2">
    <source>
        <dbReference type="SAM" id="MobiDB-lite"/>
    </source>
</evidence>
<dbReference type="EMBL" id="JBHHMI010000029">
    <property type="protein sequence ID" value="MFB5269351.1"/>
    <property type="molecule type" value="Genomic_DNA"/>
</dbReference>
<keyword evidence="4" id="KW-1185">Reference proteome</keyword>
<evidence type="ECO:0000313" key="3">
    <source>
        <dbReference type="EMBL" id="MFB5269351.1"/>
    </source>
</evidence>
<reference evidence="3 4" key="1">
    <citation type="submission" date="2024-09" db="EMBL/GenBank/DDBJ databases">
        <title>Paenibacillus zeirhizospherea sp. nov., isolated from surface of the maize (Zea mays) roots in a horticulture field, Hungary.</title>
        <authorList>
            <person name="Marton D."/>
            <person name="Farkas M."/>
            <person name="Bedics A."/>
            <person name="Toth E."/>
            <person name="Tancsics A."/>
            <person name="Boka K."/>
            <person name="Maroti G."/>
            <person name="Kriszt B."/>
            <person name="Cserhati M."/>
        </authorList>
    </citation>
    <scope>NUCLEOTIDE SEQUENCE [LARGE SCALE GENOMIC DNA]</scope>
    <source>
        <strain evidence="3 4">KCTC 33519</strain>
    </source>
</reference>
<proteinExistence type="predicted"/>
<feature type="region of interest" description="Disordered" evidence="2">
    <location>
        <begin position="257"/>
        <end position="286"/>
    </location>
</feature>
<accession>A0ABV5B1Q8</accession>
<evidence type="ECO:0000313" key="4">
    <source>
        <dbReference type="Proteomes" id="UP001580346"/>
    </source>
</evidence>
<dbReference type="RefSeq" id="WP_375357623.1">
    <property type="nucleotide sequence ID" value="NZ_JBHHMI010000029.1"/>
</dbReference>
<evidence type="ECO:0000256" key="1">
    <source>
        <dbReference type="SAM" id="Coils"/>
    </source>
</evidence>